<dbReference type="InterPro" id="IPR050490">
    <property type="entry name" value="Bact_solute-bd_prot1"/>
</dbReference>
<keyword evidence="2" id="KW-1185">Reference proteome</keyword>
<evidence type="ECO:0000313" key="2">
    <source>
        <dbReference type="Proteomes" id="UP000198398"/>
    </source>
</evidence>
<organism evidence="1 2">
    <name type="scientific">Brachybacterium avium</name>
    <dbReference type="NCBI Taxonomy" id="2017485"/>
    <lineage>
        <taxon>Bacteria</taxon>
        <taxon>Bacillati</taxon>
        <taxon>Actinomycetota</taxon>
        <taxon>Actinomycetes</taxon>
        <taxon>Micrococcales</taxon>
        <taxon>Dermabacteraceae</taxon>
        <taxon>Brachybacterium</taxon>
    </lineage>
</organism>
<sequence length="456" mass="49190">MSNRPPRSAPAHPAENARISRRRLLGAGALAAAAMPLAGCSSPLGAGFLGAELNPETLIYWNLFGGGDGVRMQDMEQGYRDLHGQDSLQATTLTWGNPYYSKLTLATVGNQPPDVAVAHLTRAKPLWNGGLLEAITAEDLAGVGLSTEDFNAQAWATQRTDDQNIAIPLDTHPFTLFYNKDVCEKAGLLDSDGLLLDLTGMDAFEAALKELSAVTGGTAITVANVAETATPWRFFWTLYNQLDGATPFLSDDGATISVDEELFVEVTTKIQEWVEQGWLNSALDYATSQTQMFTGKAGFYLQGEWEIATAQSIEGLDFGMAPIPQLFDKPAVQADSHTFILPRKDRSPAQRRQAMGFIKAMLDQSMTWAEGGHIPAYLPTAESEEYLALEPQRYYAGSADYAVYDDPAWYGGSGSTFEATVGAQLGLVQQGALTPEQALAAIRSQLAIYTSTPSPL</sequence>
<dbReference type="SUPFAM" id="SSF53850">
    <property type="entry name" value="Periplasmic binding protein-like II"/>
    <property type="match status" value="1"/>
</dbReference>
<dbReference type="EMBL" id="CP022316">
    <property type="protein sequence ID" value="ASK65649.1"/>
    <property type="molecule type" value="Genomic_DNA"/>
</dbReference>
<accession>A0A220UBV8</accession>
<dbReference type="OrthoDB" id="4393730at2"/>
<dbReference type="InterPro" id="IPR006311">
    <property type="entry name" value="TAT_signal"/>
</dbReference>
<protein>
    <submittedName>
        <fullName evidence="1">Sugar ABC transporter substrate-binding protein</fullName>
    </submittedName>
</protein>
<reference evidence="2" key="1">
    <citation type="submission" date="2017-07" db="EMBL/GenBank/DDBJ databases">
        <title>Brachybacterium sp. VR2415.</title>
        <authorList>
            <person name="Tak E.J."/>
            <person name="Bae J.-W."/>
        </authorList>
    </citation>
    <scope>NUCLEOTIDE SEQUENCE [LARGE SCALE GENOMIC DNA]</scope>
    <source>
        <strain evidence="2">VR2415</strain>
    </source>
</reference>
<dbReference type="Pfam" id="PF01547">
    <property type="entry name" value="SBP_bac_1"/>
    <property type="match status" value="1"/>
</dbReference>
<dbReference type="PANTHER" id="PTHR43649">
    <property type="entry name" value="ARABINOSE-BINDING PROTEIN-RELATED"/>
    <property type="match status" value="1"/>
</dbReference>
<dbReference type="PROSITE" id="PS51318">
    <property type="entry name" value="TAT"/>
    <property type="match status" value="1"/>
</dbReference>
<dbReference type="AlphaFoldDB" id="A0A220UBV8"/>
<dbReference type="Gene3D" id="3.40.190.10">
    <property type="entry name" value="Periplasmic binding protein-like II"/>
    <property type="match status" value="1"/>
</dbReference>
<evidence type="ECO:0000313" key="1">
    <source>
        <dbReference type="EMBL" id="ASK65649.1"/>
    </source>
</evidence>
<dbReference type="Proteomes" id="UP000198398">
    <property type="component" value="Chromosome"/>
</dbReference>
<gene>
    <name evidence="1" type="ORF">CFK39_07150</name>
</gene>
<dbReference type="RefSeq" id="WP_089064890.1">
    <property type="nucleotide sequence ID" value="NZ_CP022316.1"/>
</dbReference>
<dbReference type="InterPro" id="IPR006059">
    <property type="entry name" value="SBP"/>
</dbReference>
<name>A0A220UBV8_9MICO</name>
<proteinExistence type="predicted"/>
<dbReference type="KEGG" id="brv:CFK39_07150"/>
<dbReference type="PANTHER" id="PTHR43649:SF14">
    <property type="entry name" value="BLR3389 PROTEIN"/>
    <property type="match status" value="1"/>
</dbReference>